<dbReference type="Gene3D" id="1.10.10.60">
    <property type="entry name" value="Homeodomain-like"/>
    <property type="match status" value="1"/>
</dbReference>
<dbReference type="CDD" id="cd07377">
    <property type="entry name" value="WHTH_GntR"/>
    <property type="match status" value="1"/>
</dbReference>
<reference evidence="8 9" key="1">
    <citation type="journal article" date="2014" name="J. Biotechnol.">
        <title>Complete genome sequence of the actinobacterium Amycolatopsis japonica MG417-CF17(T) (=DSM 44213T) producing (S,S)-N,N'-ethylenediaminedisuccinic acid.</title>
        <authorList>
            <person name="Stegmann E."/>
            <person name="Albersmeier A."/>
            <person name="Spohn M."/>
            <person name="Gert H."/>
            <person name="Weber T."/>
            <person name="Wohlleben W."/>
            <person name="Kalinowski J."/>
            <person name="Ruckert C."/>
        </authorList>
    </citation>
    <scope>NUCLEOTIDE SEQUENCE [LARGE SCALE GENOMIC DNA]</scope>
    <source>
        <strain evidence="9">MG417-CF17 (DSM 44213)</strain>
    </source>
</reference>
<dbReference type="InterPro" id="IPR036390">
    <property type="entry name" value="WH_DNA-bd_sf"/>
</dbReference>
<dbReference type="SUPFAM" id="SSF46785">
    <property type="entry name" value="Winged helix' DNA-binding domain"/>
    <property type="match status" value="1"/>
</dbReference>
<keyword evidence="3 5" id="KW-0238">DNA-binding</keyword>
<dbReference type="PANTHER" id="PTHR30055">
    <property type="entry name" value="HTH-TYPE TRANSCRIPTIONAL REGULATOR RUTR"/>
    <property type="match status" value="1"/>
</dbReference>
<dbReference type="SUPFAM" id="SSF48498">
    <property type="entry name" value="Tetracyclin repressor-like, C-terminal domain"/>
    <property type="match status" value="1"/>
</dbReference>
<protein>
    <submittedName>
        <fullName evidence="8">GntR family transcriptional regulator</fullName>
    </submittedName>
</protein>
<dbReference type="AlphaFoldDB" id="A0A075V6C8"/>
<evidence type="ECO:0000259" key="7">
    <source>
        <dbReference type="PROSITE" id="PS50977"/>
    </source>
</evidence>
<dbReference type="Gene3D" id="1.10.357.10">
    <property type="entry name" value="Tetracycline Repressor, domain 2"/>
    <property type="match status" value="1"/>
</dbReference>
<name>A0A075V6C8_9PSEU</name>
<dbReference type="Pfam" id="PF00440">
    <property type="entry name" value="TetR_N"/>
    <property type="match status" value="1"/>
</dbReference>
<dbReference type="PRINTS" id="PR00400">
    <property type="entry name" value="TETREPRESSOR"/>
</dbReference>
<accession>A0A075V6C8</accession>
<evidence type="ECO:0000256" key="1">
    <source>
        <dbReference type="ARBA" id="ARBA00022491"/>
    </source>
</evidence>
<dbReference type="Pfam" id="PF02909">
    <property type="entry name" value="TetR_C_1"/>
    <property type="match status" value="1"/>
</dbReference>
<evidence type="ECO:0000313" key="9">
    <source>
        <dbReference type="Proteomes" id="UP000028492"/>
    </source>
</evidence>
<dbReference type="InterPro" id="IPR009057">
    <property type="entry name" value="Homeodomain-like_sf"/>
</dbReference>
<dbReference type="GO" id="GO:0000976">
    <property type="term" value="F:transcription cis-regulatory region binding"/>
    <property type="evidence" value="ECO:0007669"/>
    <property type="project" value="TreeGrafter"/>
</dbReference>
<feature type="domain" description="HTH gntR-type" evidence="6">
    <location>
        <begin position="5"/>
        <end position="73"/>
    </location>
</feature>
<keyword evidence="9" id="KW-1185">Reference proteome</keyword>
<dbReference type="InterPro" id="IPR003012">
    <property type="entry name" value="Tet_transcr_reg_TetR"/>
</dbReference>
<dbReference type="InterPro" id="IPR004111">
    <property type="entry name" value="Repressor_TetR_C"/>
</dbReference>
<feature type="domain" description="HTH tetR-type" evidence="7">
    <location>
        <begin position="84"/>
        <end position="144"/>
    </location>
</feature>
<evidence type="ECO:0000256" key="3">
    <source>
        <dbReference type="ARBA" id="ARBA00023125"/>
    </source>
</evidence>
<organism evidence="8 9">
    <name type="scientific">Amycolatopsis japonica</name>
    <dbReference type="NCBI Taxonomy" id="208439"/>
    <lineage>
        <taxon>Bacteria</taxon>
        <taxon>Bacillati</taxon>
        <taxon>Actinomycetota</taxon>
        <taxon>Actinomycetes</taxon>
        <taxon>Pseudonocardiales</taxon>
        <taxon>Pseudonocardiaceae</taxon>
        <taxon>Amycolatopsis</taxon>
        <taxon>Amycolatopsis japonica group</taxon>
    </lineage>
</organism>
<keyword evidence="1" id="KW-0678">Repressor</keyword>
<dbReference type="Proteomes" id="UP000028492">
    <property type="component" value="Chromosome"/>
</dbReference>
<evidence type="ECO:0000313" key="8">
    <source>
        <dbReference type="EMBL" id="AIG80933.1"/>
    </source>
</evidence>
<dbReference type="eggNOG" id="COG1725">
    <property type="taxonomic scope" value="Bacteria"/>
</dbReference>
<dbReference type="PROSITE" id="PS50949">
    <property type="entry name" value="HTH_GNTR"/>
    <property type="match status" value="1"/>
</dbReference>
<dbReference type="GO" id="GO:0046677">
    <property type="term" value="P:response to antibiotic"/>
    <property type="evidence" value="ECO:0007669"/>
    <property type="project" value="InterPro"/>
</dbReference>
<dbReference type="GO" id="GO:0045892">
    <property type="term" value="P:negative regulation of DNA-templated transcription"/>
    <property type="evidence" value="ECO:0007669"/>
    <property type="project" value="InterPro"/>
</dbReference>
<dbReference type="Gene3D" id="1.10.10.10">
    <property type="entry name" value="Winged helix-like DNA-binding domain superfamily/Winged helix DNA-binding domain"/>
    <property type="match status" value="1"/>
</dbReference>
<dbReference type="STRING" id="208439.AJAP_40785"/>
<dbReference type="HOGENOM" id="CLU_069543_0_0_11"/>
<dbReference type="EMBL" id="CP008953">
    <property type="protein sequence ID" value="AIG80933.1"/>
    <property type="molecule type" value="Genomic_DNA"/>
</dbReference>
<dbReference type="InterPro" id="IPR036271">
    <property type="entry name" value="Tet_transcr_reg_TetR-rel_C_sf"/>
</dbReference>
<evidence type="ECO:0000256" key="5">
    <source>
        <dbReference type="PROSITE-ProRule" id="PRU00335"/>
    </source>
</evidence>
<keyword evidence="4" id="KW-0804">Transcription</keyword>
<dbReference type="RefSeq" id="WP_038521461.1">
    <property type="nucleotide sequence ID" value="NZ_CP008953.1"/>
</dbReference>
<proteinExistence type="predicted"/>
<evidence type="ECO:0000259" key="6">
    <source>
        <dbReference type="PROSITE" id="PS50949"/>
    </source>
</evidence>
<dbReference type="InterPro" id="IPR036388">
    <property type="entry name" value="WH-like_DNA-bd_sf"/>
</dbReference>
<feature type="DNA-binding region" description="H-T-H motif" evidence="5">
    <location>
        <begin position="107"/>
        <end position="126"/>
    </location>
</feature>
<dbReference type="SUPFAM" id="SSF46689">
    <property type="entry name" value="Homeodomain-like"/>
    <property type="match status" value="1"/>
</dbReference>
<dbReference type="GO" id="GO:0003700">
    <property type="term" value="F:DNA-binding transcription factor activity"/>
    <property type="evidence" value="ECO:0007669"/>
    <property type="project" value="InterPro"/>
</dbReference>
<dbReference type="PROSITE" id="PS50977">
    <property type="entry name" value="HTH_TETR_2"/>
    <property type="match status" value="1"/>
</dbReference>
<dbReference type="SMART" id="SM00345">
    <property type="entry name" value="HTH_GNTR"/>
    <property type="match status" value="1"/>
</dbReference>
<dbReference type="PANTHER" id="PTHR30055:SF151">
    <property type="entry name" value="TRANSCRIPTIONAL REGULATORY PROTEIN"/>
    <property type="match status" value="1"/>
</dbReference>
<dbReference type="Pfam" id="PF00392">
    <property type="entry name" value="GntR"/>
    <property type="match status" value="1"/>
</dbReference>
<sequence>MARTDPPYLRIAAEIRRRITSGELREGDKVPSTRLIIAEWGVAMATATKVLATLKRDGLVVAKPGAGTVVASRTRKAAPKTEAELSRERVVKAAIRIADAEGIRALSMRRVASGLGVATMALYRHVTAKEELILEMADMALGEIRFPPEPPSGWRAQLELMARAQWALFRRHPWLAQALSITRPQPLPNLLTHADWATRALDGHGLPPSTIMYAHITIFNHVRGIALNFEAEADTESGTAVTADAWLAEHEPILWDLVSGGRFPNFAGVVSRAPFDYDLDTLFEFGLQRLLDGYSVLLAKSG</sequence>
<dbReference type="KEGG" id="aja:AJAP_40785"/>
<dbReference type="InterPro" id="IPR050109">
    <property type="entry name" value="HTH-type_TetR-like_transc_reg"/>
</dbReference>
<gene>
    <name evidence="8" type="ORF">AJAP_40785</name>
</gene>
<evidence type="ECO:0000256" key="4">
    <source>
        <dbReference type="ARBA" id="ARBA00023163"/>
    </source>
</evidence>
<keyword evidence="2" id="KW-0805">Transcription regulation</keyword>
<dbReference type="InterPro" id="IPR001647">
    <property type="entry name" value="HTH_TetR"/>
</dbReference>
<dbReference type="InterPro" id="IPR000524">
    <property type="entry name" value="Tscrpt_reg_HTH_GntR"/>
</dbReference>
<evidence type="ECO:0000256" key="2">
    <source>
        <dbReference type="ARBA" id="ARBA00023015"/>
    </source>
</evidence>